<feature type="chain" id="PRO_5009583183" description="Peptidase S8/S53 domain-containing protein" evidence="9">
    <location>
        <begin position="22"/>
        <end position="376"/>
    </location>
</feature>
<dbReference type="InterPro" id="IPR000209">
    <property type="entry name" value="Peptidase_S8/S53_dom"/>
</dbReference>
<keyword evidence="3" id="KW-0479">Metal-binding</keyword>
<evidence type="ECO:0000256" key="1">
    <source>
        <dbReference type="ARBA" id="ARBA00011073"/>
    </source>
</evidence>
<evidence type="ECO:0000313" key="11">
    <source>
        <dbReference type="EMBL" id="OGZ65761.1"/>
    </source>
</evidence>
<dbReference type="InterPro" id="IPR034202">
    <property type="entry name" value="Subtilisin_Carlsberg-like"/>
</dbReference>
<dbReference type="InterPro" id="IPR015500">
    <property type="entry name" value="Peptidase_S8_subtilisin-rel"/>
</dbReference>
<proteinExistence type="inferred from homology"/>
<evidence type="ECO:0000256" key="8">
    <source>
        <dbReference type="RuleBase" id="RU003355"/>
    </source>
</evidence>
<dbReference type="AlphaFoldDB" id="A0A1G2HU54"/>
<evidence type="ECO:0000256" key="6">
    <source>
        <dbReference type="PIRSR" id="PIRSR615500-1"/>
    </source>
</evidence>
<comment type="similarity">
    <text evidence="1 7 8">Belongs to the peptidase S8 family.</text>
</comment>
<dbReference type="EMBL" id="MHOP01000015">
    <property type="protein sequence ID" value="OGZ65761.1"/>
    <property type="molecule type" value="Genomic_DNA"/>
</dbReference>
<evidence type="ECO:0000256" key="3">
    <source>
        <dbReference type="ARBA" id="ARBA00022723"/>
    </source>
</evidence>
<evidence type="ECO:0000256" key="5">
    <source>
        <dbReference type="ARBA" id="ARBA00022825"/>
    </source>
</evidence>
<dbReference type="PANTHER" id="PTHR43806">
    <property type="entry name" value="PEPTIDASE S8"/>
    <property type="match status" value="1"/>
</dbReference>
<feature type="signal peptide" evidence="9">
    <location>
        <begin position="1"/>
        <end position="21"/>
    </location>
</feature>
<dbReference type="GO" id="GO:0046872">
    <property type="term" value="F:metal ion binding"/>
    <property type="evidence" value="ECO:0007669"/>
    <property type="project" value="UniProtKB-KW"/>
</dbReference>
<evidence type="ECO:0000256" key="9">
    <source>
        <dbReference type="SAM" id="SignalP"/>
    </source>
</evidence>
<keyword evidence="5 7" id="KW-0720">Serine protease</keyword>
<evidence type="ECO:0000256" key="7">
    <source>
        <dbReference type="PROSITE-ProRule" id="PRU01240"/>
    </source>
</evidence>
<evidence type="ECO:0000256" key="4">
    <source>
        <dbReference type="ARBA" id="ARBA00022801"/>
    </source>
</evidence>
<dbReference type="Gene3D" id="3.40.50.200">
    <property type="entry name" value="Peptidase S8/S53 domain"/>
    <property type="match status" value="1"/>
</dbReference>
<evidence type="ECO:0000313" key="12">
    <source>
        <dbReference type="Proteomes" id="UP000178774"/>
    </source>
</evidence>
<keyword evidence="2 7" id="KW-0645">Protease</keyword>
<accession>A0A1G2HU54</accession>
<dbReference type="Gene3D" id="3.30.70.80">
    <property type="entry name" value="Peptidase S8 propeptide/proteinase inhibitor I9"/>
    <property type="match status" value="1"/>
</dbReference>
<dbReference type="PANTHER" id="PTHR43806:SF11">
    <property type="entry name" value="CEREVISIN-RELATED"/>
    <property type="match status" value="1"/>
</dbReference>
<dbReference type="CDD" id="cd07477">
    <property type="entry name" value="Peptidases_S8_Subtilisin_subset"/>
    <property type="match status" value="1"/>
</dbReference>
<evidence type="ECO:0000259" key="10">
    <source>
        <dbReference type="Pfam" id="PF00082"/>
    </source>
</evidence>
<dbReference type="GO" id="GO:0006508">
    <property type="term" value="P:proteolysis"/>
    <property type="evidence" value="ECO:0007669"/>
    <property type="project" value="UniProtKB-KW"/>
</dbReference>
<evidence type="ECO:0000256" key="2">
    <source>
        <dbReference type="ARBA" id="ARBA00022670"/>
    </source>
</evidence>
<name>A0A1G2HU54_9BACT</name>
<dbReference type="InterPro" id="IPR037045">
    <property type="entry name" value="S8pro/Inhibitor_I9_sf"/>
</dbReference>
<dbReference type="InterPro" id="IPR036852">
    <property type="entry name" value="Peptidase_S8/S53_dom_sf"/>
</dbReference>
<keyword evidence="4 7" id="KW-0378">Hydrolase</keyword>
<dbReference type="SUPFAM" id="SSF52743">
    <property type="entry name" value="Subtilisin-like"/>
    <property type="match status" value="1"/>
</dbReference>
<dbReference type="PROSITE" id="PS00136">
    <property type="entry name" value="SUBTILASE_ASP"/>
    <property type="match status" value="1"/>
</dbReference>
<feature type="active site" description="Charge relay system" evidence="6 7">
    <location>
        <position position="129"/>
    </location>
</feature>
<dbReference type="InterPro" id="IPR023828">
    <property type="entry name" value="Peptidase_S8_Ser-AS"/>
</dbReference>
<organism evidence="11 12">
    <name type="scientific">Candidatus Staskawiczbacteria bacterium RIFCSPHIGHO2_01_FULL_41_41</name>
    <dbReference type="NCBI Taxonomy" id="1802203"/>
    <lineage>
        <taxon>Bacteria</taxon>
        <taxon>Candidatus Staskawicziibacteriota</taxon>
    </lineage>
</organism>
<feature type="active site" description="Charge relay system" evidence="6 7">
    <location>
        <position position="167"/>
    </location>
</feature>
<gene>
    <name evidence="11" type="ORF">A2822_04440</name>
</gene>
<dbReference type="SMR" id="A0A1G2HU54"/>
<dbReference type="InterPro" id="IPR023827">
    <property type="entry name" value="Peptidase_S8_Asp-AS"/>
</dbReference>
<dbReference type="Pfam" id="PF00082">
    <property type="entry name" value="Peptidase_S8"/>
    <property type="match status" value="1"/>
</dbReference>
<protein>
    <recommendedName>
        <fullName evidence="10">Peptidase S8/S53 domain-containing protein</fullName>
    </recommendedName>
</protein>
<feature type="active site" description="Charge relay system" evidence="6 7">
    <location>
        <position position="320"/>
    </location>
</feature>
<dbReference type="Proteomes" id="UP000178774">
    <property type="component" value="Unassembled WGS sequence"/>
</dbReference>
<keyword evidence="9" id="KW-0732">Signal</keyword>
<dbReference type="GO" id="GO:0004252">
    <property type="term" value="F:serine-type endopeptidase activity"/>
    <property type="evidence" value="ECO:0007669"/>
    <property type="project" value="UniProtKB-UniRule"/>
</dbReference>
<sequence>MKKLIVLMMISLLVFSALATAAGNQPEKVRVFLEFKGKPDVGAVHLAGGKVLHSYTLLENVVAVEVPVTALNGLLLNPNVVGVEFDAEVQASGKPAPSQPAQKLPWGVDRVDADLANNTGAGVTVCVVDTGIDKDHPDLQGNIVGGRNFVAKGATVDSTKWDDDNGHGSHVAGTIAAVDNTIGVVGVAPSASLLAAKVLNRQGSGYLSDVIAGIDYCVQSGAKVVSMSLGTSSDIQSMHDAVDAAYASGVLLVAAAGNDYGGAVSYPAAYDSVVAVSATDSADNLASFSNVGPQVELAAPGVSILSTYKGGGYATLSGTSMATPHVSGVAALAWEANPLLTNAEVRALLQSTADDLGAVGKDDLFGYGLVDAELLN</sequence>
<feature type="domain" description="Peptidase S8/S53" evidence="10">
    <location>
        <begin position="120"/>
        <end position="368"/>
    </location>
</feature>
<dbReference type="InterPro" id="IPR050131">
    <property type="entry name" value="Peptidase_S8_subtilisin-like"/>
</dbReference>
<dbReference type="PROSITE" id="PS00137">
    <property type="entry name" value="SUBTILASE_HIS"/>
    <property type="match status" value="1"/>
</dbReference>
<dbReference type="PROSITE" id="PS51892">
    <property type="entry name" value="SUBTILASE"/>
    <property type="match status" value="1"/>
</dbReference>
<comment type="caution">
    <text evidence="11">The sequence shown here is derived from an EMBL/GenBank/DDBJ whole genome shotgun (WGS) entry which is preliminary data.</text>
</comment>
<dbReference type="InterPro" id="IPR022398">
    <property type="entry name" value="Peptidase_S8_His-AS"/>
</dbReference>
<dbReference type="PRINTS" id="PR00723">
    <property type="entry name" value="SUBTILISIN"/>
</dbReference>
<dbReference type="PROSITE" id="PS00138">
    <property type="entry name" value="SUBTILASE_SER"/>
    <property type="match status" value="1"/>
</dbReference>
<reference evidence="11 12" key="1">
    <citation type="journal article" date="2016" name="Nat. Commun.">
        <title>Thousands of microbial genomes shed light on interconnected biogeochemical processes in an aquifer system.</title>
        <authorList>
            <person name="Anantharaman K."/>
            <person name="Brown C.T."/>
            <person name="Hug L.A."/>
            <person name="Sharon I."/>
            <person name="Castelle C.J."/>
            <person name="Probst A.J."/>
            <person name="Thomas B.C."/>
            <person name="Singh A."/>
            <person name="Wilkins M.J."/>
            <person name="Karaoz U."/>
            <person name="Brodie E.L."/>
            <person name="Williams K.H."/>
            <person name="Hubbard S.S."/>
            <person name="Banfield J.F."/>
        </authorList>
    </citation>
    <scope>NUCLEOTIDE SEQUENCE [LARGE SCALE GENOMIC DNA]</scope>
</reference>